<dbReference type="AlphaFoldDB" id="A0AA89Q698"/>
<dbReference type="Proteomes" id="UP000579531">
    <property type="component" value="Unassembled WGS sequence"/>
</dbReference>
<feature type="compositionally biased region" description="Low complexity" evidence="1">
    <location>
        <begin position="137"/>
        <end position="151"/>
    </location>
</feature>
<feature type="region of interest" description="Disordered" evidence="1">
    <location>
        <begin position="59"/>
        <end position="99"/>
    </location>
</feature>
<dbReference type="RefSeq" id="WP_311240954.1">
    <property type="nucleotide sequence ID" value="NZ_BAABFE010000006.1"/>
</dbReference>
<keyword evidence="2" id="KW-0812">Transmembrane</keyword>
<protein>
    <submittedName>
        <fullName evidence="3">Uncharacterized protein</fullName>
    </submittedName>
</protein>
<dbReference type="EMBL" id="JACHLX010000001">
    <property type="protein sequence ID" value="MBB5811146.1"/>
    <property type="molecule type" value="Genomic_DNA"/>
</dbReference>
<accession>A0AA89Q698</accession>
<reference evidence="3 4" key="1">
    <citation type="submission" date="2020-08" db="EMBL/GenBank/DDBJ databases">
        <title>Sequencing the genomes of 1000 actinobacteria strains.</title>
        <authorList>
            <person name="Klenk H.-P."/>
        </authorList>
    </citation>
    <scope>NUCLEOTIDE SEQUENCE [LARGE SCALE GENOMIC DNA]</scope>
    <source>
        <strain evidence="3 4">DSM 40129</strain>
    </source>
</reference>
<evidence type="ECO:0000256" key="1">
    <source>
        <dbReference type="SAM" id="MobiDB-lite"/>
    </source>
</evidence>
<keyword evidence="4" id="KW-1185">Reference proteome</keyword>
<evidence type="ECO:0000256" key="2">
    <source>
        <dbReference type="SAM" id="Phobius"/>
    </source>
</evidence>
<feature type="transmembrane region" description="Helical" evidence="2">
    <location>
        <begin position="109"/>
        <end position="131"/>
    </location>
</feature>
<sequence length="270" mass="27900">MTAEHGKDGYDEVALMAVLTGEAPPDDALADDAFMTEYRSATADVALLREQLGLIGQALAGPEPVPGHVPEQDPDHVPAQGPEPGPGAGGGASVTSLSARRGRRKPWDLALKGLVAAVGAGLVIGMGWLVVQSGGMDAGSDQGASSAADGSAGREHADQDAKLTNAGYLACARIVVEGIVTEVETVPGTGQDRITLDVTRYYKPDKGRARITFPLETGAVPSLRAGEHMLVGISGEQAHPDTWATGEKEIARERAWITAALPASRTLPCP</sequence>
<organism evidence="3 4">
    <name type="scientific">Streptomyces collinus</name>
    <dbReference type="NCBI Taxonomy" id="42684"/>
    <lineage>
        <taxon>Bacteria</taxon>
        <taxon>Bacillati</taxon>
        <taxon>Actinomycetota</taxon>
        <taxon>Actinomycetes</taxon>
        <taxon>Kitasatosporales</taxon>
        <taxon>Streptomycetaceae</taxon>
        <taxon>Streptomyces</taxon>
    </lineage>
</organism>
<evidence type="ECO:0000313" key="3">
    <source>
        <dbReference type="EMBL" id="MBB5811146.1"/>
    </source>
</evidence>
<keyword evidence="2" id="KW-1133">Transmembrane helix</keyword>
<proteinExistence type="predicted"/>
<evidence type="ECO:0000313" key="4">
    <source>
        <dbReference type="Proteomes" id="UP000579531"/>
    </source>
</evidence>
<feature type="region of interest" description="Disordered" evidence="1">
    <location>
        <begin position="137"/>
        <end position="158"/>
    </location>
</feature>
<dbReference type="GeneID" id="93838570"/>
<keyword evidence="2" id="KW-0472">Membrane</keyword>
<gene>
    <name evidence="3" type="ORF">HNR72_002174</name>
</gene>
<name>A0AA89Q698_STRCU</name>
<comment type="caution">
    <text evidence="3">The sequence shown here is derived from an EMBL/GenBank/DDBJ whole genome shotgun (WGS) entry which is preliminary data.</text>
</comment>